<dbReference type="OrthoDB" id="6100019at2759"/>
<dbReference type="Proteomes" id="UP000683360">
    <property type="component" value="Unassembled WGS sequence"/>
</dbReference>
<dbReference type="GO" id="GO:0008270">
    <property type="term" value="F:zinc ion binding"/>
    <property type="evidence" value="ECO:0007669"/>
    <property type="project" value="UniProtKB-KW"/>
</dbReference>
<dbReference type="PANTHER" id="PTHR24104:SF25">
    <property type="entry name" value="PROTEIN LIN-41"/>
    <property type="match status" value="1"/>
</dbReference>
<dbReference type="Gene3D" id="3.30.160.60">
    <property type="entry name" value="Classic Zinc Finger"/>
    <property type="match status" value="1"/>
</dbReference>
<reference evidence="1" key="1">
    <citation type="submission" date="2021-03" db="EMBL/GenBank/DDBJ databases">
        <authorList>
            <person name="Bekaert M."/>
        </authorList>
    </citation>
    <scope>NUCLEOTIDE SEQUENCE</scope>
</reference>
<comment type="caution">
    <text evidence="1">The sequence shown here is derived from an EMBL/GenBank/DDBJ whole genome shotgun (WGS) entry which is preliminary data.</text>
</comment>
<dbReference type="SUPFAM" id="SSF101898">
    <property type="entry name" value="NHL repeat"/>
    <property type="match status" value="1"/>
</dbReference>
<dbReference type="GO" id="GO:0061630">
    <property type="term" value="F:ubiquitin protein ligase activity"/>
    <property type="evidence" value="ECO:0007669"/>
    <property type="project" value="TreeGrafter"/>
</dbReference>
<dbReference type="SUPFAM" id="SSF57845">
    <property type="entry name" value="B-box zinc-binding domain"/>
    <property type="match status" value="1"/>
</dbReference>
<name>A0A8S3SX07_MYTED</name>
<dbReference type="InterPro" id="IPR050952">
    <property type="entry name" value="TRIM-NHL_E3_ligases"/>
</dbReference>
<accession>A0A8S3SX07</accession>
<dbReference type="AlphaFoldDB" id="A0A8S3SX07"/>
<dbReference type="CDD" id="cd19776">
    <property type="entry name" value="Bbox2_TRIM25_C-IV"/>
    <property type="match status" value="1"/>
</dbReference>
<dbReference type="EMBL" id="CAJPWZ010001798">
    <property type="protein sequence ID" value="CAG2224250.1"/>
    <property type="molecule type" value="Genomic_DNA"/>
</dbReference>
<dbReference type="GO" id="GO:0000209">
    <property type="term" value="P:protein polyubiquitination"/>
    <property type="evidence" value="ECO:0007669"/>
    <property type="project" value="TreeGrafter"/>
</dbReference>
<dbReference type="InterPro" id="IPR011042">
    <property type="entry name" value="6-blade_b-propeller_TolB-like"/>
</dbReference>
<sequence length="543" mass="62521">MQKITKTQKYGVQCVKRDYARIVRRFINPSEHHGITNLYPSNFRQIQNITVSFNCKDHDRRLELYCKTHDVAVCLGCVPSRHRTCSDVIPLDKAAENAKHSTALADLEDTFTRTLKSLQEIIIDRDSALKNFKGQEQTIKHTINDTRVRIMKKLDRLEQKLLLELNTKHGSCKSEVNKLLNRMKNSERYLNCLREQTSQLKSFASDVQLFLGTRQINKAVYKEVESVKEEINSVQNYEMNIQLHPLIVSLMNEVDQLGKLSIKKTATILPFKDAKVDQAQIQLQMFEIKSIDTVSLQLKKRFEYKDSGCHTGCTILPNGNVLIADYNSGELREYSEDGKYIRDIPCSVIPFDLTVIDNDRIAVTYGKFCQYIHILNIKNYTIEKKVEFQSTCYGISYHDKKLFIILENSIVITDSAGKVLETLNVECDTYIKTAKDRIYISVRSDHTVNCLSMAGEKIWIHKVESLIDPRGITVDDHQNVFVVDFESKSLLVIQHDGKSSRTLLSKTDGLINPIALHYNKDKKYYFYVVRMSVPCTILCSFRD</sequence>
<gene>
    <name evidence="1" type="ORF">MEDL_37424</name>
</gene>
<dbReference type="PANTHER" id="PTHR24104">
    <property type="entry name" value="E3 UBIQUITIN-PROTEIN LIGASE NHLRC1-RELATED"/>
    <property type="match status" value="1"/>
</dbReference>
<protein>
    <recommendedName>
        <fullName evidence="3">B box-type domain-containing protein</fullName>
    </recommendedName>
</protein>
<keyword evidence="2" id="KW-1185">Reference proteome</keyword>
<organism evidence="1 2">
    <name type="scientific">Mytilus edulis</name>
    <name type="common">Blue mussel</name>
    <dbReference type="NCBI Taxonomy" id="6550"/>
    <lineage>
        <taxon>Eukaryota</taxon>
        <taxon>Metazoa</taxon>
        <taxon>Spiralia</taxon>
        <taxon>Lophotrochozoa</taxon>
        <taxon>Mollusca</taxon>
        <taxon>Bivalvia</taxon>
        <taxon>Autobranchia</taxon>
        <taxon>Pteriomorphia</taxon>
        <taxon>Mytilida</taxon>
        <taxon>Mytiloidea</taxon>
        <taxon>Mytilidae</taxon>
        <taxon>Mytilinae</taxon>
        <taxon>Mytilus</taxon>
    </lineage>
</organism>
<evidence type="ECO:0000313" key="1">
    <source>
        <dbReference type="EMBL" id="CAG2224250.1"/>
    </source>
</evidence>
<dbReference type="Gene3D" id="2.120.10.30">
    <property type="entry name" value="TolB, C-terminal domain"/>
    <property type="match status" value="1"/>
</dbReference>
<dbReference type="GO" id="GO:0043161">
    <property type="term" value="P:proteasome-mediated ubiquitin-dependent protein catabolic process"/>
    <property type="evidence" value="ECO:0007669"/>
    <property type="project" value="TreeGrafter"/>
</dbReference>
<evidence type="ECO:0008006" key="3">
    <source>
        <dbReference type="Google" id="ProtNLM"/>
    </source>
</evidence>
<proteinExistence type="predicted"/>
<evidence type="ECO:0000313" key="2">
    <source>
        <dbReference type="Proteomes" id="UP000683360"/>
    </source>
</evidence>